<comment type="function">
    <text evidence="5">May act as an export chaperone for the filament capping protein FliD.</text>
</comment>
<evidence type="ECO:0000313" key="9">
    <source>
        <dbReference type="Proteomes" id="UP001172743"/>
    </source>
</evidence>
<keyword evidence="8" id="KW-0966">Cell projection</keyword>
<proteinExistence type="inferred from homology"/>
<comment type="subcellular location">
    <subcellularLocation>
        <location evidence="1">Cytoplasm</location>
        <location evidence="1">Cytosol</location>
    </subcellularLocation>
</comment>
<keyword evidence="3" id="KW-1005">Bacterial flagellum biogenesis</keyword>
<evidence type="ECO:0000256" key="5">
    <source>
        <dbReference type="ARBA" id="ARBA00093765"/>
    </source>
</evidence>
<evidence type="ECO:0000256" key="6">
    <source>
        <dbReference type="ARBA" id="ARBA00093785"/>
    </source>
</evidence>
<evidence type="ECO:0000256" key="2">
    <source>
        <dbReference type="ARBA" id="ARBA00022490"/>
    </source>
</evidence>
<protein>
    <recommendedName>
        <fullName evidence="7">Flagellar protein FliT</fullName>
    </recommendedName>
</protein>
<accession>A0ABT8GLS0</accession>
<organism evidence="8 9">
    <name type="scientific">Ureibacillus aquaedulcis</name>
    <dbReference type="NCBI Taxonomy" id="3058421"/>
    <lineage>
        <taxon>Bacteria</taxon>
        <taxon>Bacillati</taxon>
        <taxon>Bacillota</taxon>
        <taxon>Bacilli</taxon>
        <taxon>Bacillales</taxon>
        <taxon>Caryophanaceae</taxon>
        <taxon>Ureibacillus</taxon>
    </lineage>
</organism>
<evidence type="ECO:0000256" key="7">
    <source>
        <dbReference type="ARBA" id="ARBA00093797"/>
    </source>
</evidence>
<name>A0ABT8GLS0_9BACL</name>
<dbReference type="Proteomes" id="UP001172743">
    <property type="component" value="Unassembled WGS sequence"/>
</dbReference>
<evidence type="ECO:0000256" key="1">
    <source>
        <dbReference type="ARBA" id="ARBA00004514"/>
    </source>
</evidence>
<dbReference type="Pfam" id="PF05400">
    <property type="entry name" value="FliT"/>
    <property type="match status" value="1"/>
</dbReference>
<comment type="similarity">
    <text evidence="6">Belongs to the bacillales FliT family.</text>
</comment>
<evidence type="ECO:0000313" key="8">
    <source>
        <dbReference type="EMBL" id="MDN4492226.1"/>
    </source>
</evidence>
<dbReference type="InterPro" id="IPR008622">
    <property type="entry name" value="FliT"/>
</dbReference>
<dbReference type="EMBL" id="JAUHTQ010000001">
    <property type="protein sequence ID" value="MDN4492226.1"/>
    <property type="molecule type" value="Genomic_DNA"/>
</dbReference>
<dbReference type="RefSeq" id="WP_301136331.1">
    <property type="nucleotide sequence ID" value="NZ_JAUHTQ010000001.1"/>
</dbReference>
<keyword evidence="9" id="KW-1185">Reference proteome</keyword>
<keyword evidence="2" id="KW-0963">Cytoplasm</keyword>
<evidence type="ECO:0000256" key="3">
    <source>
        <dbReference type="ARBA" id="ARBA00022795"/>
    </source>
</evidence>
<evidence type="ECO:0000256" key="4">
    <source>
        <dbReference type="ARBA" id="ARBA00023186"/>
    </source>
</evidence>
<keyword evidence="4" id="KW-0143">Chaperone</keyword>
<comment type="caution">
    <text evidence="8">The sequence shown here is derived from an EMBL/GenBank/DDBJ whole genome shotgun (WGS) entry which is preliminary data.</text>
</comment>
<sequence>MENLQQLLQISAKLLKHLTKIPNGEDRSIYIDEINAMLDERGTLIEKLSREGFVIDANNKVHNTLAQLDKNIRERLDHVMNLVKQDMKDLQNSKKNERQYMNPYSSVQVMDGMYYDKKK</sequence>
<keyword evidence="8" id="KW-0282">Flagellum</keyword>
<gene>
    <name evidence="8" type="ORF">QYB95_01620</name>
</gene>
<reference evidence="8" key="1">
    <citation type="submission" date="2023-07" db="EMBL/GenBank/DDBJ databases">
        <title>Ureibacillus sp. isolated from freshwater well.</title>
        <authorList>
            <person name="Kirdat K."/>
            <person name="Bhatt A."/>
            <person name="Teware R."/>
            <person name="Bhavsar Y."/>
            <person name="Yadav A."/>
        </authorList>
    </citation>
    <scope>NUCLEOTIDE SEQUENCE</scope>
    <source>
        <strain evidence="8">BA0131</strain>
    </source>
</reference>
<keyword evidence="8" id="KW-0969">Cilium</keyword>